<organism evidence="1">
    <name type="scientific">Siphoviridae sp. ctqPo10</name>
    <dbReference type="NCBI Taxonomy" id="2827948"/>
    <lineage>
        <taxon>Viruses</taxon>
        <taxon>Duplodnaviria</taxon>
        <taxon>Heunggongvirae</taxon>
        <taxon>Uroviricota</taxon>
        <taxon>Caudoviricetes</taxon>
    </lineage>
</organism>
<name>A0A8S5SUR9_9CAUD</name>
<protein>
    <submittedName>
        <fullName evidence="1">Uncharacterized protein</fullName>
    </submittedName>
</protein>
<evidence type="ECO:0000313" key="1">
    <source>
        <dbReference type="EMBL" id="DAF54789.1"/>
    </source>
</evidence>
<reference evidence="1" key="1">
    <citation type="journal article" date="2021" name="Proc. Natl. Acad. Sci. U.S.A.">
        <title>A Catalog of Tens of Thousands of Viruses from Human Metagenomes Reveals Hidden Associations with Chronic Diseases.</title>
        <authorList>
            <person name="Tisza M.J."/>
            <person name="Buck C.B."/>
        </authorList>
    </citation>
    <scope>NUCLEOTIDE SEQUENCE</scope>
    <source>
        <strain evidence="1">CtqPo10</strain>
    </source>
</reference>
<accession>A0A8S5SUR9</accession>
<proteinExistence type="predicted"/>
<dbReference type="EMBL" id="BK032682">
    <property type="protein sequence ID" value="DAF54789.1"/>
    <property type="molecule type" value="Genomic_DNA"/>
</dbReference>
<sequence>MVGDFSIKCKYRDAILNQIKKEINPSENDLMLMRDRLSKATYDELERTYEAFERFGVKIVMDLVRS</sequence>